<dbReference type="AlphaFoldDB" id="A0A1B9P4P4"/>
<feature type="signal peptide" evidence="2">
    <location>
        <begin position="1"/>
        <end position="33"/>
    </location>
</feature>
<dbReference type="InterPro" id="IPR011055">
    <property type="entry name" value="Dup_hybrid_motif"/>
</dbReference>
<evidence type="ECO:0000313" key="4">
    <source>
        <dbReference type="EMBL" id="OCH23886.1"/>
    </source>
</evidence>
<evidence type="ECO:0000259" key="3">
    <source>
        <dbReference type="Pfam" id="PF01551"/>
    </source>
</evidence>
<keyword evidence="2" id="KW-0732">Signal</keyword>
<feature type="coiled-coil region" evidence="1">
    <location>
        <begin position="38"/>
        <end position="107"/>
    </location>
</feature>
<dbReference type="SUPFAM" id="SSF51261">
    <property type="entry name" value="Duplicated hybrid motif"/>
    <property type="match status" value="1"/>
</dbReference>
<dbReference type="Gene3D" id="1.20.5.340">
    <property type="match status" value="1"/>
</dbReference>
<gene>
    <name evidence="4" type="ORF">A6E04_00315</name>
</gene>
<sequence>MNIYSLTKPFSCRQFCTTALLCLMISIPATAHANDAELKGMKQEISRQSTVLNKQKKELSSLQRSLKKHEVSIASASTKIRNAESELSSLKQSITTLKQQQSELTQQQIGQTEVLKDLLVNYYLISRNNQLSNVLSGDDVTKVDRMTQYAQRLSEARVGAISQLEFTTVQLEEKEAALIKQQQRQSELVAQYKKEKSTLQGSQNKRQQTVSSIKKRISNENGYLNELQQNEKRLKVAIAKAKAQNNVPMDGLARQKGRLPWPVSGAKTLHSFGTKQTGQLTWKGMVLASDYGQPVKAVYSGKVVFADWLRGYGLMVLIDHGKGDMTLYGYNQSLMKKEGDKVKAGETIAVVGDSGGQDRPSLYFEIRRNSKAQNPRSWLRR</sequence>
<evidence type="ECO:0000256" key="1">
    <source>
        <dbReference type="SAM" id="Coils"/>
    </source>
</evidence>
<dbReference type="Gene3D" id="2.70.70.10">
    <property type="entry name" value="Glucose Permease (Domain IIA)"/>
    <property type="match status" value="1"/>
</dbReference>
<feature type="chain" id="PRO_5008632562" evidence="2">
    <location>
        <begin position="34"/>
        <end position="381"/>
    </location>
</feature>
<dbReference type="Proteomes" id="UP000093523">
    <property type="component" value="Unassembled WGS sequence"/>
</dbReference>
<protein>
    <submittedName>
        <fullName evidence="4">Peptidase M23</fullName>
    </submittedName>
</protein>
<comment type="caution">
    <text evidence="4">The sequence shown here is derived from an EMBL/GenBank/DDBJ whole genome shotgun (WGS) entry which is preliminary data.</text>
</comment>
<dbReference type="GO" id="GO:0004222">
    <property type="term" value="F:metalloendopeptidase activity"/>
    <property type="evidence" value="ECO:0007669"/>
    <property type="project" value="TreeGrafter"/>
</dbReference>
<evidence type="ECO:0000313" key="5">
    <source>
        <dbReference type="Proteomes" id="UP000093523"/>
    </source>
</evidence>
<reference evidence="4 5" key="1">
    <citation type="submission" date="2016-06" db="EMBL/GenBank/DDBJ databases">
        <authorList>
            <person name="Kjaerup R.B."/>
            <person name="Dalgaard T.S."/>
            <person name="Juul-Madsen H.R."/>
        </authorList>
    </citation>
    <scope>NUCLEOTIDE SEQUENCE [LARGE SCALE GENOMIC DNA]</scope>
    <source>
        <strain evidence="4 5">1S159</strain>
    </source>
</reference>
<dbReference type="RefSeq" id="WP_023604496.1">
    <property type="nucleotide sequence ID" value="NZ_CAWMPN010000002.1"/>
</dbReference>
<feature type="domain" description="M23ase beta-sheet core" evidence="3">
    <location>
        <begin position="282"/>
        <end position="375"/>
    </location>
</feature>
<organism evidence="4 5">
    <name type="scientific">Aliivibrio logei</name>
    <name type="common">Vibrio logei</name>
    <dbReference type="NCBI Taxonomy" id="688"/>
    <lineage>
        <taxon>Bacteria</taxon>
        <taxon>Pseudomonadati</taxon>
        <taxon>Pseudomonadota</taxon>
        <taxon>Gammaproteobacteria</taxon>
        <taxon>Vibrionales</taxon>
        <taxon>Vibrionaceae</taxon>
        <taxon>Aliivibrio</taxon>
    </lineage>
</organism>
<dbReference type="PANTHER" id="PTHR21666">
    <property type="entry name" value="PEPTIDASE-RELATED"/>
    <property type="match status" value="1"/>
</dbReference>
<name>A0A1B9P4P4_ALILO</name>
<dbReference type="PANTHER" id="PTHR21666:SF270">
    <property type="entry name" value="MUREIN HYDROLASE ACTIVATOR ENVC"/>
    <property type="match status" value="1"/>
</dbReference>
<accession>A0A1B9P4P4</accession>
<dbReference type="EMBL" id="MAJU01000002">
    <property type="protein sequence ID" value="OCH23886.1"/>
    <property type="molecule type" value="Genomic_DNA"/>
</dbReference>
<dbReference type="Pfam" id="PF01551">
    <property type="entry name" value="Peptidase_M23"/>
    <property type="match status" value="1"/>
</dbReference>
<evidence type="ECO:0000256" key="2">
    <source>
        <dbReference type="SAM" id="SignalP"/>
    </source>
</evidence>
<dbReference type="OrthoDB" id="9784703at2"/>
<dbReference type="FunFam" id="2.70.70.10:FF:000003">
    <property type="entry name" value="Murein hydrolase activator EnvC"/>
    <property type="match status" value="1"/>
</dbReference>
<keyword evidence="1" id="KW-0175">Coiled coil</keyword>
<dbReference type="InterPro" id="IPR016047">
    <property type="entry name" value="M23ase_b-sheet_dom"/>
</dbReference>
<proteinExistence type="predicted"/>
<dbReference type="InterPro" id="IPR050570">
    <property type="entry name" value="Cell_wall_metabolism_enzyme"/>
</dbReference>
<dbReference type="CDD" id="cd12797">
    <property type="entry name" value="M23_peptidase"/>
    <property type="match status" value="1"/>
</dbReference>
<dbReference type="STRING" id="688.A6E04_00315"/>